<feature type="transmembrane region" description="Helical" evidence="7">
    <location>
        <begin position="328"/>
        <end position="347"/>
    </location>
</feature>
<proteinExistence type="predicted"/>
<dbReference type="EMBL" id="AJSX01000036">
    <property type="protein sequence ID" value="EIJ68515.1"/>
    <property type="molecule type" value="Genomic_DNA"/>
</dbReference>
<feature type="transmembrane region" description="Helical" evidence="7">
    <location>
        <begin position="196"/>
        <end position="216"/>
    </location>
</feature>
<reference evidence="9 10" key="1">
    <citation type="submission" date="2012-03" db="EMBL/GenBank/DDBJ databases">
        <authorList>
            <person name="Harkins D.M."/>
            <person name="Madupu R."/>
            <person name="Durkin A.S."/>
            <person name="Torralba M."/>
            <person name="Methe B."/>
            <person name="Sutton G.G."/>
            <person name="Nelson K.E."/>
        </authorList>
    </citation>
    <scope>NUCLEOTIDE SEQUENCE [LARGE SCALE GENOMIC DNA]</scope>
    <source>
        <strain evidence="9 10">CCUG 2042</strain>
    </source>
</reference>
<feature type="transmembrane region" description="Helical" evidence="7">
    <location>
        <begin position="265"/>
        <end position="287"/>
    </location>
</feature>
<keyword evidence="6 7" id="KW-0472">Membrane</keyword>
<comment type="caution">
    <text evidence="9">The sequence shown here is derived from an EMBL/GenBank/DDBJ whole genome shotgun (WGS) entry which is preliminary data.</text>
</comment>
<dbReference type="AlphaFoldDB" id="I3D9X2"/>
<dbReference type="GO" id="GO:0022857">
    <property type="term" value="F:transmembrane transporter activity"/>
    <property type="evidence" value="ECO:0007669"/>
    <property type="project" value="InterPro"/>
</dbReference>
<feature type="transmembrane region" description="Helical" evidence="7">
    <location>
        <begin position="395"/>
        <end position="419"/>
    </location>
</feature>
<dbReference type="PRINTS" id="PR01036">
    <property type="entry name" value="TCRTETB"/>
</dbReference>
<feature type="transmembrane region" description="Helical" evidence="7">
    <location>
        <begin position="299"/>
        <end position="316"/>
    </location>
</feature>
<keyword evidence="4 7" id="KW-0812">Transmembrane</keyword>
<dbReference type="PROSITE" id="PS50850">
    <property type="entry name" value="MFS"/>
    <property type="match status" value="1"/>
</dbReference>
<keyword evidence="2" id="KW-0813">Transport</keyword>
<dbReference type="Pfam" id="PF07690">
    <property type="entry name" value="MFS_1"/>
    <property type="match status" value="2"/>
</dbReference>
<evidence type="ECO:0000313" key="9">
    <source>
        <dbReference type="EMBL" id="EIJ68515.1"/>
    </source>
</evidence>
<dbReference type="PANTHER" id="PTHR42718:SF46">
    <property type="entry name" value="BLR6921 PROTEIN"/>
    <property type="match status" value="1"/>
</dbReference>
<dbReference type="PANTHER" id="PTHR42718">
    <property type="entry name" value="MAJOR FACILITATOR SUPERFAMILY MULTIDRUG TRANSPORTER MFSC"/>
    <property type="match status" value="1"/>
</dbReference>
<dbReference type="Gene3D" id="1.20.1250.20">
    <property type="entry name" value="MFS general substrate transporter like domains"/>
    <property type="match status" value="1"/>
</dbReference>
<feature type="transmembrane region" description="Helical" evidence="7">
    <location>
        <begin position="134"/>
        <end position="156"/>
    </location>
</feature>
<evidence type="ECO:0000256" key="5">
    <source>
        <dbReference type="ARBA" id="ARBA00022989"/>
    </source>
</evidence>
<dbReference type="SUPFAM" id="SSF103473">
    <property type="entry name" value="MFS general substrate transporter"/>
    <property type="match status" value="1"/>
</dbReference>
<dbReference type="NCBIfam" id="TIGR00711">
    <property type="entry name" value="efflux_EmrB"/>
    <property type="match status" value="1"/>
</dbReference>
<dbReference type="InterPro" id="IPR004638">
    <property type="entry name" value="EmrB-like"/>
</dbReference>
<dbReference type="InterPro" id="IPR036259">
    <property type="entry name" value="MFS_trans_sf"/>
</dbReference>
<evidence type="ECO:0000256" key="6">
    <source>
        <dbReference type="ARBA" id="ARBA00023136"/>
    </source>
</evidence>
<evidence type="ECO:0000313" key="10">
    <source>
        <dbReference type="Proteomes" id="UP000006457"/>
    </source>
</evidence>
<protein>
    <submittedName>
        <fullName evidence="9">Drug resistance MFS transporter, drug:H+ antiporter-2 family</fullName>
    </submittedName>
</protein>
<dbReference type="OrthoDB" id="9812221at2"/>
<dbReference type="GO" id="GO:0005886">
    <property type="term" value="C:plasma membrane"/>
    <property type="evidence" value="ECO:0007669"/>
    <property type="project" value="UniProtKB-SubCell"/>
</dbReference>
<feature type="transmembrane region" description="Helical" evidence="7">
    <location>
        <begin position="353"/>
        <end position="374"/>
    </location>
</feature>
<dbReference type="Proteomes" id="UP000006457">
    <property type="component" value="Unassembled WGS sequence"/>
</dbReference>
<feature type="transmembrane region" description="Helical" evidence="7">
    <location>
        <begin position="75"/>
        <end position="95"/>
    </location>
</feature>
<keyword evidence="5 7" id="KW-1133">Transmembrane helix</keyword>
<evidence type="ECO:0000259" key="8">
    <source>
        <dbReference type="PROSITE" id="PS50850"/>
    </source>
</evidence>
<dbReference type="PATRIC" id="fig|1095749.3.peg.1546"/>
<accession>I3D9X2</accession>
<feature type="transmembrane region" description="Helical" evidence="7">
    <location>
        <begin position="44"/>
        <end position="68"/>
    </location>
</feature>
<feature type="transmembrane region" description="Helical" evidence="7">
    <location>
        <begin position="431"/>
        <end position="452"/>
    </location>
</feature>
<keyword evidence="3" id="KW-1003">Cell membrane</keyword>
<sequence length="462" mass="50300">MKQDVDYRPLAWIAASALFMQALDGTILNTALPAIATDLNESPLAMQLAIISYALTVALFIPISGWVADKYGTLNVFRVAVITFALGSLACAFSESLNQLVASRVLQGFGGSLMMPVARLTIIRAVPKKQLLSAWNMMATAGLMGPILGPILGGWIVTYTTWHWIFLINIPVSLIGIFLATKFMPNITGQLRKLDWNGFWLFGGGLVGITLGLDLVTEVFVAKWQAIAIILGGVILLICYISYAKKHVDQALVPLDLFKVRTFRVGMSANLLIRLCASGIPFLLPLMYQVAFNFSADKAGMLITPIAMSSVLAKPISIKLLNRFGYKYVLIGTAMVMTCTIFAMSLLHADSAWWILILNVALYGACISIIYSSINTLTVGDLEDKQASAGSTMLSVVQQVGIGIGIAVSTLILSVYRYFLGDNIEQLQRAFSYTYMSSAIFGVLLVLVLLRLHQDDGAHLHK</sequence>
<feature type="transmembrane region" description="Helical" evidence="7">
    <location>
        <begin position="222"/>
        <end position="244"/>
    </location>
</feature>
<feature type="transmembrane region" description="Helical" evidence="7">
    <location>
        <begin position="12"/>
        <end position="32"/>
    </location>
</feature>
<evidence type="ECO:0000256" key="4">
    <source>
        <dbReference type="ARBA" id="ARBA00022692"/>
    </source>
</evidence>
<comment type="subcellular location">
    <subcellularLocation>
        <location evidence="1">Cell membrane</location>
        <topology evidence="1">Multi-pass membrane protein</topology>
    </subcellularLocation>
</comment>
<evidence type="ECO:0000256" key="2">
    <source>
        <dbReference type="ARBA" id="ARBA00022448"/>
    </source>
</evidence>
<dbReference type="eggNOG" id="COG2814">
    <property type="taxonomic scope" value="Bacteria"/>
</dbReference>
<organism evidence="9 10">
    <name type="scientific">Pasteurella bettyae CCUG 2042</name>
    <dbReference type="NCBI Taxonomy" id="1095749"/>
    <lineage>
        <taxon>Bacteria</taxon>
        <taxon>Pseudomonadati</taxon>
        <taxon>Pseudomonadota</taxon>
        <taxon>Gammaproteobacteria</taxon>
        <taxon>Pasteurellales</taxon>
        <taxon>Pasteurellaceae</taxon>
        <taxon>Pasteurella</taxon>
    </lineage>
</organism>
<dbReference type="InterPro" id="IPR011701">
    <property type="entry name" value="MFS"/>
</dbReference>
<dbReference type="InterPro" id="IPR020846">
    <property type="entry name" value="MFS_dom"/>
</dbReference>
<dbReference type="RefSeq" id="WP_005761117.1">
    <property type="nucleotide sequence ID" value="NZ_AJSX01000036.1"/>
</dbReference>
<dbReference type="CDD" id="cd17503">
    <property type="entry name" value="MFS_LmrB_MDR_like"/>
    <property type="match status" value="1"/>
</dbReference>
<feature type="transmembrane region" description="Helical" evidence="7">
    <location>
        <begin position="101"/>
        <end position="122"/>
    </location>
</feature>
<feature type="domain" description="Major facilitator superfamily (MFS) profile" evidence="8">
    <location>
        <begin position="10"/>
        <end position="457"/>
    </location>
</feature>
<gene>
    <name evidence="9" type="ORF">HMPREF1052_1632</name>
</gene>
<evidence type="ECO:0000256" key="1">
    <source>
        <dbReference type="ARBA" id="ARBA00004651"/>
    </source>
</evidence>
<feature type="transmembrane region" description="Helical" evidence="7">
    <location>
        <begin position="162"/>
        <end position="184"/>
    </location>
</feature>
<dbReference type="Gene3D" id="1.20.1720.10">
    <property type="entry name" value="Multidrug resistance protein D"/>
    <property type="match status" value="1"/>
</dbReference>
<name>I3D9X2_9PAST</name>
<evidence type="ECO:0000256" key="7">
    <source>
        <dbReference type="SAM" id="Phobius"/>
    </source>
</evidence>
<keyword evidence="10" id="KW-1185">Reference proteome</keyword>
<evidence type="ECO:0000256" key="3">
    <source>
        <dbReference type="ARBA" id="ARBA00022475"/>
    </source>
</evidence>